<dbReference type="Gene3D" id="3.30.160.60">
    <property type="entry name" value="Classic Zinc Finger"/>
    <property type="match status" value="1"/>
</dbReference>
<name>A0A1X2GYF7_9FUNG</name>
<organism evidence="7 8">
    <name type="scientific">Hesseltinella vesiculosa</name>
    <dbReference type="NCBI Taxonomy" id="101127"/>
    <lineage>
        <taxon>Eukaryota</taxon>
        <taxon>Fungi</taxon>
        <taxon>Fungi incertae sedis</taxon>
        <taxon>Mucoromycota</taxon>
        <taxon>Mucoromycotina</taxon>
        <taxon>Mucoromycetes</taxon>
        <taxon>Mucorales</taxon>
        <taxon>Cunninghamellaceae</taxon>
        <taxon>Hesseltinella</taxon>
    </lineage>
</organism>
<feature type="coiled-coil region" evidence="4">
    <location>
        <begin position="242"/>
        <end position="279"/>
    </location>
</feature>
<accession>A0A1X2GYF7</accession>
<evidence type="ECO:0000259" key="6">
    <source>
        <dbReference type="PROSITE" id="PS50076"/>
    </source>
</evidence>
<dbReference type="GO" id="GO:0003676">
    <property type="term" value="F:nucleic acid binding"/>
    <property type="evidence" value="ECO:0007669"/>
    <property type="project" value="InterPro"/>
</dbReference>
<dbReference type="PANTHER" id="PTHR44029">
    <property type="entry name" value="DNAJ HOMOLOG SUBFAMILY C MEMBER 21"/>
    <property type="match status" value="1"/>
</dbReference>
<dbReference type="CDD" id="cd06257">
    <property type="entry name" value="DnaJ"/>
    <property type="match status" value="1"/>
</dbReference>
<dbReference type="SUPFAM" id="SSF57667">
    <property type="entry name" value="beta-beta-alpha zinc fingers"/>
    <property type="match status" value="1"/>
</dbReference>
<dbReference type="InterPro" id="IPR051964">
    <property type="entry name" value="Chaperone_stress_response"/>
</dbReference>
<dbReference type="PRINTS" id="PR00625">
    <property type="entry name" value="JDOMAIN"/>
</dbReference>
<dbReference type="PROSITE" id="PS50076">
    <property type="entry name" value="DNAJ_2"/>
    <property type="match status" value="1"/>
</dbReference>
<feature type="compositionally biased region" description="Acidic residues" evidence="5">
    <location>
        <begin position="401"/>
        <end position="420"/>
    </location>
</feature>
<evidence type="ECO:0000313" key="8">
    <source>
        <dbReference type="Proteomes" id="UP000242146"/>
    </source>
</evidence>
<feature type="compositionally biased region" description="Polar residues" evidence="5">
    <location>
        <begin position="354"/>
        <end position="364"/>
    </location>
</feature>
<evidence type="ECO:0000256" key="1">
    <source>
        <dbReference type="ARBA" id="ARBA00022723"/>
    </source>
</evidence>
<evidence type="ECO:0000256" key="2">
    <source>
        <dbReference type="ARBA" id="ARBA00022771"/>
    </source>
</evidence>
<evidence type="ECO:0000256" key="5">
    <source>
        <dbReference type="SAM" id="MobiDB-lite"/>
    </source>
</evidence>
<dbReference type="GO" id="GO:0005737">
    <property type="term" value="C:cytoplasm"/>
    <property type="evidence" value="ECO:0007669"/>
    <property type="project" value="TreeGrafter"/>
</dbReference>
<dbReference type="InterPro" id="IPR036869">
    <property type="entry name" value="J_dom_sf"/>
</dbReference>
<dbReference type="FunFam" id="1.10.287.110:FF:000046">
    <property type="entry name" value="dnaJ homolog subfamily C member 21"/>
    <property type="match status" value="1"/>
</dbReference>
<dbReference type="PROSITE" id="PS00028">
    <property type="entry name" value="ZINC_FINGER_C2H2_1"/>
    <property type="match status" value="1"/>
</dbReference>
<feature type="region of interest" description="Disordered" evidence="5">
    <location>
        <begin position="352"/>
        <end position="454"/>
    </location>
</feature>
<reference evidence="7 8" key="1">
    <citation type="submission" date="2016-07" db="EMBL/GenBank/DDBJ databases">
        <title>Pervasive Adenine N6-methylation of Active Genes in Fungi.</title>
        <authorList>
            <consortium name="DOE Joint Genome Institute"/>
            <person name="Mondo S.J."/>
            <person name="Dannebaum R.O."/>
            <person name="Kuo R.C."/>
            <person name="Labutti K."/>
            <person name="Haridas S."/>
            <person name="Kuo A."/>
            <person name="Salamov A."/>
            <person name="Ahrendt S.R."/>
            <person name="Lipzen A."/>
            <person name="Sullivan W."/>
            <person name="Andreopoulos W.B."/>
            <person name="Clum A."/>
            <person name="Lindquist E."/>
            <person name="Daum C."/>
            <person name="Ramamoorthy G.K."/>
            <person name="Gryganskyi A."/>
            <person name="Culley D."/>
            <person name="Magnuson J.K."/>
            <person name="James T.Y."/>
            <person name="O'Malley M.A."/>
            <person name="Stajich J.E."/>
            <person name="Spatafora J.W."/>
            <person name="Visel A."/>
            <person name="Grigoriev I.V."/>
        </authorList>
    </citation>
    <scope>NUCLEOTIDE SEQUENCE [LARGE SCALE GENOMIC DNA]</scope>
    <source>
        <strain evidence="7 8">NRRL 3301</strain>
    </source>
</reference>
<dbReference type="InterPro" id="IPR022755">
    <property type="entry name" value="Znf_C2H2_jaz"/>
</dbReference>
<sequence length="454" mass="53291">MRVCYYELLSIERQATPDDIKKAYRRQALVWHPDKNGDRVEEATERFALIQEAYEVLSDPHERAWYDGHRDAILRGDDHAGQKDSSAGLGSEDLMRYFSVSEFKGFNDSDKGFFTVYRQLFQKLATEEEEAYQSRTVDDDEDERADFVPLPSFGQSDTPFADKDGYLGYGAYARDFYAAWCNFSTVKSFRWLDKWRLSDAPNRYVRRAMEKENKKAREVGKRDYNDTIRRLATFIKKRDPRMQAYQEDERKRKEEALQLQKEKIQREKKQLQQQAYQEQEWTKVDDSRLLNEYLSDSSDDEGEQDEETEFYCVVCDKFYKTEQQLVSHEASRKHARLEWKMKKQMLAEEKGFFSSPSSNRSPTIHSPDGSDLDSLETPTPIGGKKKKNKKKKMTPHWGYDDPGDLVQPEDDTPTENEPSADQDIHSLMATLDLEQNSRRRKRHQGKRAKEIDCV</sequence>
<keyword evidence="3" id="KW-0862">Zinc</keyword>
<proteinExistence type="predicted"/>
<dbReference type="SUPFAM" id="SSF46565">
    <property type="entry name" value="Chaperone J-domain"/>
    <property type="match status" value="1"/>
</dbReference>
<evidence type="ECO:0000313" key="7">
    <source>
        <dbReference type="EMBL" id="ORX63116.1"/>
    </source>
</evidence>
<dbReference type="Proteomes" id="UP000242146">
    <property type="component" value="Unassembled WGS sequence"/>
</dbReference>
<dbReference type="GO" id="GO:0008270">
    <property type="term" value="F:zinc ion binding"/>
    <property type="evidence" value="ECO:0007669"/>
    <property type="project" value="UniProtKB-KW"/>
</dbReference>
<feature type="domain" description="J" evidence="6">
    <location>
        <begin position="4"/>
        <end position="70"/>
    </location>
</feature>
<dbReference type="SMART" id="SM00451">
    <property type="entry name" value="ZnF_U1"/>
    <property type="match status" value="1"/>
</dbReference>
<dbReference type="InterPro" id="IPR018253">
    <property type="entry name" value="DnaJ_domain_CS"/>
</dbReference>
<dbReference type="InterPro" id="IPR001623">
    <property type="entry name" value="DnaJ_domain"/>
</dbReference>
<dbReference type="EMBL" id="MCGT01000001">
    <property type="protein sequence ID" value="ORX63116.1"/>
    <property type="molecule type" value="Genomic_DNA"/>
</dbReference>
<feature type="compositionally biased region" description="Basic residues" evidence="5">
    <location>
        <begin position="383"/>
        <end position="394"/>
    </location>
</feature>
<dbReference type="InterPro" id="IPR054076">
    <property type="entry name" value="ZUO1-like_ZHD"/>
</dbReference>
<dbReference type="Gene3D" id="1.10.287.110">
    <property type="entry name" value="DnaJ domain"/>
    <property type="match status" value="1"/>
</dbReference>
<evidence type="ECO:0000256" key="4">
    <source>
        <dbReference type="SAM" id="Coils"/>
    </source>
</evidence>
<dbReference type="InterPro" id="IPR003604">
    <property type="entry name" value="Matrin/U1-like-C_Znf_C2H2"/>
</dbReference>
<dbReference type="InterPro" id="IPR036236">
    <property type="entry name" value="Znf_C2H2_sf"/>
</dbReference>
<dbReference type="STRING" id="101127.A0A1X2GYF7"/>
<dbReference type="Pfam" id="PF21884">
    <property type="entry name" value="ZUO1-like_ZHD"/>
    <property type="match status" value="1"/>
</dbReference>
<evidence type="ECO:0000256" key="3">
    <source>
        <dbReference type="ARBA" id="ARBA00022833"/>
    </source>
</evidence>
<keyword evidence="4" id="KW-0175">Coiled coil</keyword>
<dbReference type="AlphaFoldDB" id="A0A1X2GYF7"/>
<keyword evidence="8" id="KW-1185">Reference proteome</keyword>
<dbReference type="OrthoDB" id="5894at2759"/>
<dbReference type="Pfam" id="PF00226">
    <property type="entry name" value="DnaJ"/>
    <property type="match status" value="1"/>
</dbReference>
<gene>
    <name evidence="7" type="ORF">DM01DRAFT_1279208</name>
</gene>
<dbReference type="PROSITE" id="PS00636">
    <property type="entry name" value="DNAJ_1"/>
    <property type="match status" value="1"/>
</dbReference>
<dbReference type="Pfam" id="PF12171">
    <property type="entry name" value="zf-C2H2_jaz"/>
    <property type="match status" value="1"/>
</dbReference>
<comment type="caution">
    <text evidence="7">The sequence shown here is derived from an EMBL/GenBank/DDBJ whole genome shotgun (WGS) entry which is preliminary data.</text>
</comment>
<dbReference type="InterPro" id="IPR013087">
    <property type="entry name" value="Znf_C2H2_type"/>
</dbReference>
<keyword evidence="1" id="KW-0479">Metal-binding</keyword>
<dbReference type="SMART" id="SM00271">
    <property type="entry name" value="DnaJ"/>
    <property type="match status" value="1"/>
</dbReference>
<keyword evidence="2" id="KW-0863">Zinc-finger</keyword>
<protein>
    <submittedName>
        <fullName evidence="7">DnaJ-domain-containing protein</fullName>
    </submittedName>
</protein>
<dbReference type="PANTHER" id="PTHR44029:SF1">
    <property type="entry name" value="DNAJ HOMOLOG SUBFAMILY C MEMBER 21"/>
    <property type="match status" value="1"/>
</dbReference>